<dbReference type="Gene3D" id="3.20.20.70">
    <property type="entry name" value="Aldolase class I"/>
    <property type="match status" value="1"/>
</dbReference>
<feature type="binding site" evidence="8">
    <location>
        <position position="150"/>
    </location>
    <ligand>
        <name>FMN</name>
        <dbReference type="ChEBI" id="CHEBI:58210"/>
    </ligand>
</feature>
<feature type="domain" description="DUS-like FMN-binding" evidence="9">
    <location>
        <begin position="23"/>
        <end position="285"/>
    </location>
</feature>
<evidence type="ECO:0000313" key="11">
    <source>
        <dbReference type="Proteomes" id="UP000094527"/>
    </source>
</evidence>
<comment type="function">
    <text evidence="6">Catalyzes the synthesis of dihydrouridine, a modified base found in the D-loop of most tRNAs.</text>
</comment>
<dbReference type="PANTHER" id="PTHR11082">
    <property type="entry name" value="TRNA-DIHYDROURIDINE SYNTHASE"/>
    <property type="match status" value="1"/>
</dbReference>
<dbReference type="PROSITE" id="PS01136">
    <property type="entry name" value="UPF0034"/>
    <property type="match status" value="1"/>
</dbReference>
<keyword evidence="5 6" id="KW-0560">Oxidoreductase</keyword>
<dbReference type="Proteomes" id="UP000094527">
    <property type="component" value="Unassembled WGS sequence"/>
</dbReference>
<dbReference type="InterPro" id="IPR018517">
    <property type="entry name" value="tRNA_hU_synthase_CS"/>
</dbReference>
<keyword evidence="8" id="KW-0547">Nucleotide-binding</keyword>
<name>A0A1D2MRY0_ORCCI</name>
<keyword evidence="11" id="KW-1185">Reference proteome</keyword>
<dbReference type="InterPro" id="IPR035587">
    <property type="entry name" value="DUS-like_FMN-bd"/>
</dbReference>
<keyword evidence="2 6" id="KW-0285">Flavoprotein</keyword>
<comment type="cofactor">
    <cofactor evidence="1 6 8">
        <name>FMN</name>
        <dbReference type="ChEBI" id="CHEBI:58210"/>
    </cofactor>
</comment>
<dbReference type="InterPro" id="IPR013785">
    <property type="entry name" value="Aldolase_TIM"/>
</dbReference>
<evidence type="ECO:0000313" key="10">
    <source>
        <dbReference type="EMBL" id="ODM95475.1"/>
    </source>
</evidence>
<dbReference type="EC" id="1.3.1.-" evidence="6"/>
<protein>
    <recommendedName>
        <fullName evidence="6">tRNA-dihydrouridine synthase</fullName>
        <ecNumber evidence="6">1.3.1.-</ecNumber>
    </recommendedName>
</protein>
<dbReference type="SUPFAM" id="SSF51395">
    <property type="entry name" value="FMN-linked oxidoreductases"/>
    <property type="match status" value="1"/>
</dbReference>
<keyword evidence="4 6" id="KW-0819">tRNA processing</keyword>
<evidence type="ECO:0000256" key="7">
    <source>
        <dbReference type="PIRSR" id="PIRSR006621-1"/>
    </source>
</evidence>
<dbReference type="EMBL" id="LJIJ01000666">
    <property type="protein sequence ID" value="ODM95475.1"/>
    <property type="molecule type" value="Genomic_DNA"/>
</dbReference>
<evidence type="ECO:0000259" key="9">
    <source>
        <dbReference type="Pfam" id="PF01207"/>
    </source>
</evidence>
<dbReference type="GO" id="GO:0017150">
    <property type="term" value="F:tRNA dihydrouridine synthase activity"/>
    <property type="evidence" value="ECO:0007669"/>
    <property type="project" value="InterPro"/>
</dbReference>
<dbReference type="AlphaFoldDB" id="A0A1D2MRY0"/>
<feature type="binding site" evidence="8">
    <location>
        <position position="79"/>
    </location>
    <ligand>
        <name>FMN</name>
        <dbReference type="ChEBI" id="CHEBI:58210"/>
    </ligand>
</feature>
<comment type="similarity">
    <text evidence="6">Belongs to the dus family.</text>
</comment>
<reference evidence="10 11" key="1">
    <citation type="journal article" date="2016" name="Genome Biol. Evol.">
        <title>Gene Family Evolution Reflects Adaptation to Soil Environmental Stressors in the Genome of the Collembolan Orchesella cincta.</title>
        <authorList>
            <person name="Faddeeva-Vakhrusheva A."/>
            <person name="Derks M.F."/>
            <person name="Anvar S.Y."/>
            <person name="Agamennone V."/>
            <person name="Suring W."/>
            <person name="Smit S."/>
            <person name="van Straalen N.M."/>
            <person name="Roelofs D."/>
        </authorList>
    </citation>
    <scope>NUCLEOTIDE SEQUENCE [LARGE SCALE GENOMIC DNA]</scope>
    <source>
        <tissue evidence="10">Mixed pool</tissue>
    </source>
</reference>
<dbReference type="GO" id="GO:0050660">
    <property type="term" value="F:flavin adenine dinucleotide binding"/>
    <property type="evidence" value="ECO:0007669"/>
    <property type="project" value="InterPro"/>
</dbReference>
<feature type="binding site" evidence="8">
    <location>
        <position position="178"/>
    </location>
    <ligand>
        <name>FMN</name>
        <dbReference type="ChEBI" id="CHEBI:58210"/>
    </ligand>
</feature>
<keyword evidence="3 6" id="KW-0288">FMN</keyword>
<evidence type="ECO:0000256" key="1">
    <source>
        <dbReference type="ARBA" id="ARBA00001917"/>
    </source>
</evidence>
<sequence>MSPPRKSTSVVELFEEKALVKMCAPMVRYTRLPFRMLVREYDTDVVFTPMILADSFVKSEQCRHHEFTTCLEDTPLLVQFAAKNATDFADAAELVYGNSDGVDLNCGCPQSWACREGIGACMLRTPEVVADVLRQTRNRIADPKFSISVKIRIFLDIRRTIDLVRQLEATGVDFITVHGRTMQERGQPVHLDYIKTVVDSVRIPVVANGDVDSLKKAYHTQEVTGAKGVMSARAMLENPAMYGGYEKTPLSCVKRWIEINENLNTHFTMFHRHLIHMCESHLTKSERRVFNNLTEKDDVLNYLADKFEDLDISTIERKHSSQLSPTPEGNIQN</sequence>
<feature type="binding site" evidence="8">
    <location>
        <begin position="25"/>
        <end position="27"/>
    </location>
    <ligand>
        <name>FMN</name>
        <dbReference type="ChEBI" id="CHEBI:58210"/>
    </ligand>
</feature>
<evidence type="ECO:0000256" key="3">
    <source>
        <dbReference type="ARBA" id="ARBA00022643"/>
    </source>
</evidence>
<accession>A0A1D2MRY0</accession>
<dbReference type="Pfam" id="PF01207">
    <property type="entry name" value="Dus"/>
    <property type="match status" value="1"/>
</dbReference>
<organism evidence="10 11">
    <name type="scientific">Orchesella cincta</name>
    <name type="common">Springtail</name>
    <name type="synonym">Podura cincta</name>
    <dbReference type="NCBI Taxonomy" id="48709"/>
    <lineage>
        <taxon>Eukaryota</taxon>
        <taxon>Metazoa</taxon>
        <taxon>Ecdysozoa</taxon>
        <taxon>Arthropoda</taxon>
        <taxon>Hexapoda</taxon>
        <taxon>Collembola</taxon>
        <taxon>Entomobryomorpha</taxon>
        <taxon>Entomobryoidea</taxon>
        <taxon>Orchesellidae</taxon>
        <taxon>Orchesellinae</taxon>
        <taxon>Orchesella</taxon>
    </lineage>
</organism>
<evidence type="ECO:0000256" key="6">
    <source>
        <dbReference type="PIRNR" id="PIRNR006621"/>
    </source>
</evidence>
<dbReference type="STRING" id="48709.A0A1D2MRY0"/>
<dbReference type="PIRSF" id="PIRSF006621">
    <property type="entry name" value="Dus"/>
    <property type="match status" value="1"/>
</dbReference>
<evidence type="ECO:0000256" key="4">
    <source>
        <dbReference type="ARBA" id="ARBA00022694"/>
    </source>
</evidence>
<comment type="caution">
    <text evidence="10">The sequence shown here is derived from an EMBL/GenBank/DDBJ whole genome shotgun (WGS) entry which is preliminary data.</text>
</comment>
<gene>
    <name evidence="10" type="ORF">Ocin01_11198</name>
</gene>
<dbReference type="OMA" id="QRPHHDI"/>
<evidence type="ECO:0000256" key="8">
    <source>
        <dbReference type="PIRSR" id="PIRSR006621-2"/>
    </source>
</evidence>
<feature type="binding site" evidence="8">
    <location>
        <begin position="232"/>
        <end position="233"/>
    </location>
    <ligand>
        <name>FMN</name>
        <dbReference type="ChEBI" id="CHEBI:58210"/>
    </ligand>
</feature>
<dbReference type="OrthoDB" id="9977870at2759"/>
<proteinExistence type="inferred from homology"/>
<evidence type="ECO:0000256" key="5">
    <source>
        <dbReference type="ARBA" id="ARBA00023002"/>
    </source>
</evidence>
<dbReference type="InterPro" id="IPR001269">
    <property type="entry name" value="DUS_fam"/>
</dbReference>
<feature type="active site" description="Proton donor" evidence="7">
    <location>
        <position position="108"/>
    </location>
</feature>
<dbReference type="CDD" id="cd02801">
    <property type="entry name" value="DUS_like_FMN"/>
    <property type="match status" value="1"/>
</dbReference>
<dbReference type="PANTHER" id="PTHR11082:SF31">
    <property type="entry name" value="TRNA-DIHYDROURIDINE(20A_20B) SYNTHASE [NAD(P)+]-LIKE"/>
    <property type="match status" value="1"/>
</dbReference>
<evidence type="ECO:0000256" key="2">
    <source>
        <dbReference type="ARBA" id="ARBA00022630"/>
    </source>
</evidence>